<keyword evidence="4" id="KW-0788">Thiol protease</keyword>
<evidence type="ECO:0000256" key="6">
    <source>
        <dbReference type="SAM" id="SignalP"/>
    </source>
</evidence>
<evidence type="ECO:0000256" key="1">
    <source>
        <dbReference type="ARBA" id="ARBA00008455"/>
    </source>
</evidence>
<feature type="domain" description="Cathepsin propeptide inhibitor" evidence="8">
    <location>
        <begin position="28"/>
        <end position="88"/>
    </location>
</feature>
<dbReference type="AlphaFoldDB" id="A0A8B9LJK0"/>
<evidence type="ECO:0000259" key="7">
    <source>
        <dbReference type="SMART" id="SM00645"/>
    </source>
</evidence>
<reference evidence="9" key="1">
    <citation type="submission" date="2025-08" db="UniProtKB">
        <authorList>
            <consortium name="Ensembl"/>
        </authorList>
    </citation>
    <scope>IDENTIFICATION</scope>
</reference>
<dbReference type="InterPro" id="IPR025661">
    <property type="entry name" value="Pept_asp_AS"/>
</dbReference>
<name>A0A8B9LJK0_ASTMX</name>
<evidence type="ECO:0000256" key="4">
    <source>
        <dbReference type="ARBA" id="ARBA00022807"/>
    </source>
</evidence>
<dbReference type="CDD" id="cd02248">
    <property type="entry name" value="Peptidase_C1A"/>
    <property type="match status" value="1"/>
</dbReference>
<dbReference type="Pfam" id="PF08246">
    <property type="entry name" value="Inhibitor_I29"/>
    <property type="match status" value="1"/>
</dbReference>
<keyword evidence="5" id="KW-1015">Disulfide bond</keyword>
<keyword evidence="6" id="KW-0732">Signal</keyword>
<evidence type="ECO:0000313" key="9">
    <source>
        <dbReference type="Ensembl" id="ENSAMXP00005049686.1"/>
    </source>
</evidence>
<dbReference type="InterPro" id="IPR025660">
    <property type="entry name" value="Pept_his_AS"/>
</dbReference>
<feature type="domain" description="Peptidase C1A papain C-terminal" evidence="7">
    <location>
        <begin position="119"/>
        <end position="335"/>
    </location>
</feature>
<dbReference type="Pfam" id="PF00112">
    <property type="entry name" value="Peptidase_C1"/>
    <property type="match status" value="1"/>
</dbReference>
<dbReference type="SMART" id="SM00848">
    <property type="entry name" value="Inhibitor_I29"/>
    <property type="match status" value="1"/>
</dbReference>
<dbReference type="InterPro" id="IPR039417">
    <property type="entry name" value="Peptidase_C1A_papain-like"/>
</dbReference>
<dbReference type="Proteomes" id="UP000694621">
    <property type="component" value="Unplaced"/>
</dbReference>
<evidence type="ECO:0000256" key="5">
    <source>
        <dbReference type="ARBA" id="ARBA00023157"/>
    </source>
</evidence>
<dbReference type="InterPro" id="IPR013128">
    <property type="entry name" value="Peptidase_C1A"/>
</dbReference>
<dbReference type="Ensembl" id="ENSAMXT00005053858.1">
    <property type="protein sequence ID" value="ENSAMXP00005049686.1"/>
    <property type="gene ID" value="ENSAMXG00005022613.1"/>
</dbReference>
<dbReference type="PRINTS" id="PR00705">
    <property type="entry name" value="PAPAIN"/>
</dbReference>
<evidence type="ECO:0000313" key="10">
    <source>
        <dbReference type="Proteomes" id="UP000694621"/>
    </source>
</evidence>
<evidence type="ECO:0000256" key="3">
    <source>
        <dbReference type="ARBA" id="ARBA00022801"/>
    </source>
</evidence>
<dbReference type="PROSITE" id="PS00639">
    <property type="entry name" value="THIOL_PROTEASE_HIS"/>
    <property type="match status" value="1"/>
</dbReference>
<accession>A0A8B9LJK0</accession>
<keyword evidence="3" id="KW-0378">Hydrolase</keyword>
<feature type="signal peptide" evidence="6">
    <location>
        <begin position="1"/>
        <end position="18"/>
    </location>
</feature>
<dbReference type="InterPro" id="IPR000668">
    <property type="entry name" value="Peptidase_C1A_C"/>
</dbReference>
<organism evidence="9 10">
    <name type="scientific">Astyanax mexicanus</name>
    <name type="common">Blind cave fish</name>
    <name type="synonym">Astyanax fasciatus mexicanus</name>
    <dbReference type="NCBI Taxonomy" id="7994"/>
    <lineage>
        <taxon>Eukaryota</taxon>
        <taxon>Metazoa</taxon>
        <taxon>Chordata</taxon>
        <taxon>Craniata</taxon>
        <taxon>Vertebrata</taxon>
        <taxon>Euteleostomi</taxon>
        <taxon>Actinopterygii</taxon>
        <taxon>Neopterygii</taxon>
        <taxon>Teleostei</taxon>
        <taxon>Ostariophysi</taxon>
        <taxon>Characiformes</taxon>
        <taxon>Characoidei</taxon>
        <taxon>Acestrorhamphidae</taxon>
        <taxon>Acestrorhamphinae</taxon>
        <taxon>Astyanax</taxon>
    </lineage>
</organism>
<dbReference type="InterPro" id="IPR013201">
    <property type="entry name" value="Prot_inhib_I29"/>
</dbReference>
<dbReference type="PROSITE" id="PS00640">
    <property type="entry name" value="THIOL_PROTEASE_ASN"/>
    <property type="match status" value="1"/>
</dbReference>
<evidence type="ECO:0000256" key="2">
    <source>
        <dbReference type="ARBA" id="ARBA00022670"/>
    </source>
</evidence>
<dbReference type="GO" id="GO:0006508">
    <property type="term" value="P:proteolysis"/>
    <property type="evidence" value="ECO:0007669"/>
    <property type="project" value="UniProtKB-KW"/>
</dbReference>
<dbReference type="PANTHER" id="PTHR12411">
    <property type="entry name" value="CYSTEINE PROTEASE FAMILY C1-RELATED"/>
    <property type="match status" value="1"/>
</dbReference>
<protein>
    <submittedName>
        <fullName evidence="9">Cathepsin L.1</fullName>
    </submittedName>
</protein>
<proteinExistence type="inferred from homology"/>
<dbReference type="SUPFAM" id="SSF54001">
    <property type="entry name" value="Cysteine proteinases"/>
    <property type="match status" value="1"/>
</dbReference>
<comment type="similarity">
    <text evidence="1">Belongs to the peptidase C1 family.</text>
</comment>
<dbReference type="Gene3D" id="3.90.70.10">
    <property type="entry name" value="Cysteine proteinases"/>
    <property type="match status" value="1"/>
</dbReference>
<keyword evidence="2" id="KW-0645">Protease</keyword>
<feature type="chain" id="PRO_5034752894" evidence="6">
    <location>
        <begin position="19"/>
        <end position="336"/>
    </location>
</feature>
<dbReference type="SMART" id="SM00645">
    <property type="entry name" value="Pept_C1"/>
    <property type="match status" value="1"/>
</dbReference>
<dbReference type="InterPro" id="IPR038765">
    <property type="entry name" value="Papain-like_cys_pep_sf"/>
</dbReference>
<dbReference type="GO" id="GO:0008234">
    <property type="term" value="F:cysteine-type peptidase activity"/>
    <property type="evidence" value="ECO:0007669"/>
    <property type="project" value="UniProtKB-KW"/>
</dbReference>
<sequence length="336" mass="37758">MNMRVLLAIAALVAVARTASISQEDLEFHGWKMKFGKSYDSEEEESQRKMTWLTNRKLVLEHNMLADQGLKSYRLDMNHFADMDNQEYQARFKSCLVSYNRTKPRGGPLFLQQQADTTLPCAVDWIAAGYVTKVNQQKQCCSCWAFSATGALEGQMFRKTGKLISLSEKQLVDCSQSFGNRGCNGGWPSKSFEYIKSNQGLEADFTYPYKAREETCRFNPQRVVATCSGFECLPQGDENALKKAVAKIGPISVAIDTSKHTFQLYKSGVYDEPGCSSTRLTHAVLLVGYGNAPRGKQYWLVKNSWGIRWGDNGYIKMSRNKMNQCGIATVAVYPLV</sequence>
<dbReference type="FunFam" id="3.90.70.10:FF:000006">
    <property type="entry name" value="Cathepsin S"/>
    <property type="match status" value="1"/>
</dbReference>
<evidence type="ECO:0000259" key="8">
    <source>
        <dbReference type="SMART" id="SM00848"/>
    </source>
</evidence>